<keyword evidence="9" id="KW-0472">Membrane</keyword>
<dbReference type="SMART" id="SM00387">
    <property type="entry name" value="HATPase_c"/>
    <property type="match status" value="1"/>
</dbReference>
<dbReference type="EMBL" id="NSKD01000002">
    <property type="protein sequence ID" value="PAU81139.1"/>
    <property type="molecule type" value="Genomic_DNA"/>
</dbReference>
<organism evidence="11 12">
    <name type="scientific">Halovibrio salipaludis</name>
    <dbReference type="NCBI Taxonomy" id="2032626"/>
    <lineage>
        <taxon>Bacteria</taxon>
        <taxon>Pseudomonadati</taxon>
        <taxon>Pseudomonadota</taxon>
        <taxon>Gammaproteobacteria</taxon>
        <taxon>Oceanospirillales</taxon>
        <taxon>Halomonadaceae</taxon>
        <taxon>Halovibrio</taxon>
    </lineage>
</organism>
<keyword evidence="5" id="KW-0547">Nucleotide-binding</keyword>
<feature type="transmembrane region" description="Helical" evidence="9">
    <location>
        <begin position="62"/>
        <end position="84"/>
    </location>
</feature>
<protein>
    <recommendedName>
        <fullName evidence="2">histidine kinase</fullName>
        <ecNumber evidence="2">2.7.13.3</ecNumber>
    </recommendedName>
</protein>
<keyword evidence="9" id="KW-0812">Transmembrane</keyword>
<evidence type="ECO:0000313" key="12">
    <source>
        <dbReference type="Proteomes" id="UP000218896"/>
    </source>
</evidence>
<keyword evidence="12" id="KW-1185">Reference proteome</keyword>
<feature type="transmembrane region" description="Helical" evidence="9">
    <location>
        <begin position="227"/>
        <end position="250"/>
    </location>
</feature>
<dbReference type="Gene3D" id="3.30.565.10">
    <property type="entry name" value="Histidine kinase-like ATPase, C-terminal domain"/>
    <property type="match status" value="1"/>
</dbReference>
<sequence length="697" mass="77674">MLEFGVVSHLAAAVVYSVLAGFTACRYLRRGTDRALFLAAGLTALWALAIVAQTLWGWPEFALRYVTELARNSAWILVLFALIRDARDHSLFSRRLLLFASGALLTILAVLMVSALTGWALDVSLLSARAMLFAQLAIALLGISVLEQIWRNASAYGRSSIRYLCFGITGIFLYEFLLYADALLFNRMANGLWDARGAVNALLTPLFAVNLINARRQPVQLQLSRTFVYHAGTLVFAGIYLLVVAIGGYYVRLAGGEWGEGLQVVFIAAFVLLFVLLMASSWFRARVMMFVSQNFFDYKYDYRDEWLKMTETFSNLNEDPPLPERAIRTLAGLVESRTGALWLRDDEGHFSFQATVGLVPPKHTQIDGDAELTAFFREREWILDMDEYSVDPVRYNLLEIPDAILGFNDQWLIIPLYLGRELYGIALVGSPYTRVELNWENFDLIRVVGRQLSNFLAQADAQSRLARALQFEAVNKASAFMVHDLKTLIAQLSLLVSNAPKHRDNPQFIDDMIATTDHAVNKMSRLVEHIRQPETEERETELDVAALAQQVVTQRSNQEPAPVYEGPLSDVIVRADPQQLQNVLSHLVQNAQDATRRDGEVSLTLKAGSGAAVLFVQDTGDGMSETFIRDSLFRPFQSTKGLTGMGIGAYQAQEYVKQIGGAMDVTSEPGVGSCFTIRLPLASPDARPGPEMLQESR</sequence>
<dbReference type="PRINTS" id="PR00344">
    <property type="entry name" value="BCTRLSENSOR"/>
</dbReference>
<keyword evidence="4" id="KW-0808">Transferase</keyword>
<dbReference type="OrthoDB" id="9785691at2"/>
<evidence type="ECO:0000256" key="1">
    <source>
        <dbReference type="ARBA" id="ARBA00000085"/>
    </source>
</evidence>
<dbReference type="NCBIfam" id="TIGR02916">
    <property type="entry name" value="PEP_his_kin"/>
    <property type="match status" value="1"/>
</dbReference>
<dbReference type="RefSeq" id="WP_095616866.1">
    <property type="nucleotide sequence ID" value="NZ_NSKD01000002.1"/>
</dbReference>
<dbReference type="GO" id="GO:0004673">
    <property type="term" value="F:protein histidine kinase activity"/>
    <property type="evidence" value="ECO:0007669"/>
    <property type="project" value="UniProtKB-EC"/>
</dbReference>
<dbReference type="Proteomes" id="UP000218896">
    <property type="component" value="Unassembled WGS sequence"/>
</dbReference>
<feature type="transmembrane region" description="Helical" evidence="9">
    <location>
        <begin position="262"/>
        <end position="283"/>
    </location>
</feature>
<evidence type="ECO:0000256" key="8">
    <source>
        <dbReference type="ARBA" id="ARBA00023012"/>
    </source>
</evidence>
<evidence type="ECO:0000259" key="10">
    <source>
        <dbReference type="PROSITE" id="PS50109"/>
    </source>
</evidence>
<dbReference type="PROSITE" id="PS50109">
    <property type="entry name" value="HIS_KIN"/>
    <property type="match status" value="1"/>
</dbReference>
<feature type="transmembrane region" description="Helical" evidence="9">
    <location>
        <begin position="126"/>
        <end position="149"/>
    </location>
</feature>
<feature type="transmembrane region" description="Helical" evidence="9">
    <location>
        <begin position="35"/>
        <end position="56"/>
    </location>
</feature>
<evidence type="ECO:0000256" key="3">
    <source>
        <dbReference type="ARBA" id="ARBA00022553"/>
    </source>
</evidence>
<name>A0A2A2F941_9GAMM</name>
<dbReference type="SUPFAM" id="SSF55874">
    <property type="entry name" value="ATPase domain of HSP90 chaperone/DNA topoisomerase II/histidine kinase"/>
    <property type="match status" value="1"/>
</dbReference>
<dbReference type="InterPro" id="IPR036890">
    <property type="entry name" value="HATPase_C_sf"/>
</dbReference>
<feature type="transmembrane region" description="Helical" evidence="9">
    <location>
        <begin position="6"/>
        <end position="28"/>
    </location>
</feature>
<dbReference type="GO" id="GO:0000160">
    <property type="term" value="P:phosphorelay signal transduction system"/>
    <property type="evidence" value="ECO:0007669"/>
    <property type="project" value="UniProtKB-KW"/>
</dbReference>
<dbReference type="InterPro" id="IPR004358">
    <property type="entry name" value="Sig_transdc_His_kin-like_C"/>
</dbReference>
<feature type="transmembrane region" description="Helical" evidence="9">
    <location>
        <begin position="161"/>
        <end position="185"/>
    </location>
</feature>
<feature type="domain" description="Histidine kinase" evidence="10">
    <location>
        <begin position="480"/>
        <end position="683"/>
    </location>
</feature>
<keyword evidence="6 11" id="KW-0418">Kinase</keyword>
<comment type="caution">
    <text evidence="11">The sequence shown here is derived from an EMBL/GenBank/DDBJ whole genome shotgun (WGS) entry which is preliminary data.</text>
</comment>
<gene>
    <name evidence="11" type="primary">prsK</name>
    <name evidence="11" type="ORF">CK501_06150</name>
</gene>
<evidence type="ECO:0000256" key="4">
    <source>
        <dbReference type="ARBA" id="ARBA00022679"/>
    </source>
</evidence>
<keyword evidence="8" id="KW-0902">Two-component regulatory system</keyword>
<dbReference type="EC" id="2.7.13.3" evidence="2"/>
<dbReference type="GO" id="GO:0005524">
    <property type="term" value="F:ATP binding"/>
    <property type="evidence" value="ECO:0007669"/>
    <property type="project" value="UniProtKB-KW"/>
</dbReference>
<evidence type="ECO:0000256" key="5">
    <source>
        <dbReference type="ARBA" id="ARBA00022741"/>
    </source>
</evidence>
<reference evidence="11 12" key="1">
    <citation type="submission" date="2017-08" db="EMBL/GenBank/DDBJ databases">
        <title>Halovibrio sewagensis sp. nov., isolated from wastewater of high salinity.</title>
        <authorList>
            <person name="Dong X."/>
            <person name="Zhang G."/>
        </authorList>
    </citation>
    <scope>NUCLEOTIDE SEQUENCE [LARGE SCALE GENOMIC DNA]</scope>
    <source>
        <strain evidence="11 12">YL5-2</strain>
    </source>
</reference>
<dbReference type="SUPFAM" id="SSF55781">
    <property type="entry name" value="GAF domain-like"/>
    <property type="match status" value="1"/>
</dbReference>
<dbReference type="Pfam" id="PF02518">
    <property type="entry name" value="HATPase_c"/>
    <property type="match status" value="1"/>
</dbReference>
<evidence type="ECO:0000256" key="9">
    <source>
        <dbReference type="SAM" id="Phobius"/>
    </source>
</evidence>
<dbReference type="InterPro" id="IPR005467">
    <property type="entry name" value="His_kinase_dom"/>
</dbReference>
<accession>A0A2A2F941</accession>
<dbReference type="InterPro" id="IPR014265">
    <property type="entry name" value="XrtA/PrsK"/>
</dbReference>
<dbReference type="PANTHER" id="PTHR43065:SF10">
    <property type="entry name" value="PEROXIDE STRESS-ACTIVATED HISTIDINE KINASE MAK3"/>
    <property type="match status" value="1"/>
</dbReference>
<feature type="transmembrane region" description="Helical" evidence="9">
    <location>
        <begin position="197"/>
        <end position="215"/>
    </location>
</feature>
<keyword evidence="3" id="KW-0597">Phosphoprotein</keyword>
<evidence type="ECO:0000256" key="7">
    <source>
        <dbReference type="ARBA" id="ARBA00022840"/>
    </source>
</evidence>
<evidence type="ECO:0000313" key="11">
    <source>
        <dbReference type="EMBL" id="PAU81139.1"/>
    </source>
</evidence>
<feature type="transmembrane region" description="Helical" evidence="9">
    <location>
        <begin position="96"/>
        <end position="120"/>
    </location>
</feature>
<dbReference type="PANTHER" id="PTHR43065">
    <property type="entry name" value="SENSOR HISTIDINE KINASE"/>
    <property type="match status" value="1"/>
</dbReference>
<evidence type="ECO:0000256" key="2">
    <source>
        <dbReference type="ARBA" id="ARBA00012438"/>
    </source>
</evidence>
<comment type="catalytic activity">
    <reaction evidence="1">
        <text>ATP + protein L-histidine = ADP + protein N-phospho-L-histidine.</text>
        <dbReference type="EC" id="2.7.13.3"/>
    </reaction>
</comment>
<dbReference type="InterPro" id="IPR003594">
    <property type="entry name" value="HATPase_dom"/>
</dbReference>
<keyword evidence="7" id="KW-0067">ATP-binding</keyword>
<evidence type="ECO:0000256" key="6">
    <source>
        <dbReference type="ARBA" id="ARBA00022777"/>
    </source>
</evidence>
<dbReference type="AlphaFoldDB" id="A0A2A2F941"/>
<proteinExistence type="predicted"/>
<keyword evidence="9" id="KW-1133">Transmembrane helix</keyword>